<dbReference type="AlphaFoldDB" id="A0A7C1E3J5"/>
<dbReference type="GO" id="GO:0006210">
    <property type="term" value="P:thymine catabolic process"/>
    <property type="evidence" value="ECO:0007669"/>
    <property type="project" value="TreeGrafter"/>
</dbReference>
<evidence type="ECO:0000256" key="3">
    <source>
        <dbReference type="ARBA" id="ARBA00010804"/>
    </source>
</evidence>
<dbReference type="Pfam" id="PF14697">
    <property type="entry name" value="Fer4_21"/>
    <property type="match status" value="1"/>
</dbReference>
<sequence length="440" mass="48354">MRHRSPELAITVAGVEFPNPFVLGSAPPTRDAERIIRAARMGWGGAVHKTVVIPPTKDPTPHIILKRLNGYPFVNENIELLTTYPVDQWEKWVPEIKSKAPSDFVLISSIMGTPEPETWIEPLQRMQDAGTDFIELNVSCPQGSPEKYMGAYIGQDAGLVARIVSHIKKYARVPVSVKLTPIVTDIKPIARSAHQSGADAFTIANTHGPGIIGIDIYKEEPLPSVKGYSTPGGISGPAIKPFVLRLIHDVYTTVPNAQIFGLGGVLSWYDAVEHIMVGARGVQVVTGVLWYGYGIIDNLVNGLLNFMREKRFSSIEEMVGRVTSKIIAHSSLDFEEWGATFVDPEKCIACGKCLDPCRDAGGGALYYDAEARVVRSNPKDCIGCGLCINLCPTGAIRLVKKEEAERLYNESLAKPVPSLSSRLHRVFEKEFVDAMTRYIR</sequence>
<evidence type="ECO:0000256" key="6">
    <source>
        <dbReference type="ARBA" id="ARBA00018101"/>
    </source>
</evidence>
<dbReference type="GO" id="GO:0006212">
    <property type="term" value="P:uracil catabolic process"/>
    <property type="evidence" value="ECO:0007669"/>
    <property type="project" value="TreeGrafter"/>
</dbReference>
<evidence type="ECO:0000256" key="12">
    <source>
        <dbReference type="ARBA" id="ARBA00048996"/>
    </source>
</evidence>
<dbReference type="PANTHER" id="PTHR43073:SF2">
    <property type="entry name" value="DIHYDROPYRIMIDINE DEHYDROGENASE [NADP(+)]"/>
    <property type="match status" value="1"/>
</dbReference>
<accession>A0A7C1E3J5</accession>
<dbReference type="SUPFAM" id="SSF54862">
    <property type="entry name" value="4Fe-4S ferredoxins"/>
    <property type="match status" value="1"/>
</dbReference>
<dbReference type="GO" id="GO:0002058">
    <property type="term" value="F:uracil binding"/>
    <property type="evidence" value="ECO:0007669"/>
    <property type="project" value="TreeGrafter"/>
</dbReference>
<evidence type="ECO:0000256" key="8">
    <source>
        <dbReference type="ARBA" id="ARBA00029718"/>
    </source>
</evidence>
<dbReference type="PANTHER" id="PTHR43073">
    <property type="entry name" value="DIHYDROPYRIMIDINE DEHYDROGENASE [NADP(+)]"/>
    <property type="match status" value="1"/>
</dbReference>
<dbReference type="PROSITE" id="PS00198">
    <property type="entry name" value="4FE4S_FER_1"/>
    <property type="match status" value="1"/>
</dbReference>
<comment type="similarity">
    <text evidence="3">Belongs to the dihydropyrimidine dehydrogenase family.</text>
</comment>
<proteinExistence type="inferred from homology"/>
<reference evidence="14" key="1">
    <citation type="journal article" date="2020" name="mSystems">
        <title>Genome- and Community-Level Interaction Insights into Carbon Utilization and Element Cycling Functions of Hydrothermarchaeota in Hydrothermal Sediment.</title>
        <authorList>
            <person name="Zhou Z."/>
            <person name="Liu Y."/>
            <person name="Xu W."/>
            <person name="Pan J."/>
            <person name="Luo Z.H."/>
            <person name="Li M."/>
        </authorList>
    </citation>
    <scope>NUCLEOTIDE SEQUENCE [LARGE SCALE GENOMIC DNA]</scope>
    <source>
        <strain evidence="14">SpSt-123</strain>
    </source>
</reference>
<name>A0A7C1E3J5_9CREN</name>
<gene>
    <name evidence="14" type="primary">preA</name>
    <name evidence="14" type="ORF">ENO04_01535</name>
</gene>
<dbReference type="Gene3D" id="3.30.70.20">
    <property type="match status" value="1"/>
</dbReference>
<dbReference type="EC" id="1.3.1.14" evidence="5"/>
<dbReference type="InterPro" id="IPR017896">
    <property type="entry name" value="4Fe4S_Fe-S-bd"/>
</dbReference>
<dbReference type="PROSITE" id="PS51379">
    <property type="entry name" value="4FE4S_FER_2"/>
    <property type="match status" value="2"/>
</dbReference>
<evidence type="ECO:0000313" key="14">
    <source>
        <dbReference type="EMBL" id="HDS10295.1"/>
    </source>
</evidence>
<dbReference type="GO" id="GO:0050661">
    <property type="term" value="F:NADP binding"/>
    <property type="evidence" value="ECO:0007669"/>
    <property type="project" value="TreeGrafter"/>
</dbReference>
<comment type="function">
    <text evidence="1">Catalyzes the conversion of dihydroorotate to orotate with NAD(+) as electron acceptor.</text>
</comment>
<comment type="pathway">
    <text evidence="2">Pyrimidine metabolism; UMP biosynthesis via de novo pathway; orotate from (S)-dihydroorotate (NAD(+) route): step 1/1.</text>
</comment>
<keyword evidence="7 14" id="KW-0560">Oxidoreductase</keyword>
<evidence type="ECO:0000256" key="5">
    <source>
        <dbReference type="ARBA" id="ARBA00012061"/>
    </source>
</evidence>
<evidence type="ECO:0000256" key="7">
    <source>
        <dbReference type="ARBA" id="ARBA00023002"/>
    </source>
</evidence>
<feature type="domain" description="4Fe-4S ferredoxin-type" evidence="13">
    <location>
        <begin position="338"/>
        <end position="370"/>
    </location>
</feature>
<dbReference type="GO" id="GO:0004589">
    <property type="term" value="F:dihydroorotate dehydrogenase (NAD+) activity"/>
    <property type="evidence" value="ECO:0007669"/>
    <property type="project" value="UniProtKB-EC"/>
</dbReference>
<evidence type="ECO:0000256" key="9">
    <source>
        <dbReference type="ARBA" id="ARBA00030119"/>
    </source>
</evidence>
<protein>
    <recommendedName>
        <fullName evidence="6">Dihydroorotate dehydrogenase B (NAD(+)), catalytic subunit</fullName>
        <ecNumber evidence="5">1.3.1.14</ecNumber>
    </recommendedName>
    <alternativeName>
        <fullName evidence="8">Dihydroorotate oxidase B</fullName>
    </alternativeName>
    <alternativeName>
        <fullName evidence="11">Dihydrothymine dehydrogenase</fullName>
    </alternativeName>
    <alternativeName>
        <fullName evidence="9">Dihydrouracil dehydrogenase</fullName>
    </alternativeName>
    <alternativeName>
        <fullName evidence="10">Orotate reductase (NADH)</fullName>
    </alternativeName>
</protein>
<dbReference type="InterPro" id="IPR005720">
    <property type="entry name" value="Dihydroorotate_DH_cat"/>
</dbReference>
<dbReference type="EMBL" id="DSDY01000051">
    <property type="protein sequence ID" value="HDS10295.1"/>
    <property type="molecule type" value="Genomic_DNA"/>
</dbReference>
<organism evidence="14">
    <name type="scientific">Fervidicoccus fontis</name>
    <dbReference type="NCBI Taxonomy" id="683846"/>
    <lineage>
        <taxon>Archaea</taxon>
        <taxon>Thermoproteota</taxon>
        <taxon>Thermoprotei</taxon>
        <taxon>Fervidicoccales</taxon>
        <taxon>Fervidicoccaceae</taxon>
        <taxon>Fervidicoccus</taxon>
    </lineage>
</organism>
<dbReference type="Pfam" id="PF01180">
    <property type="entry name" value="DHO_dh"/>
    <property type="match status" value="1"/>
</dbReference>
<dbReference type="InterPro" id="IPR013785">
    <property type="entry name" value="Aldolase_TIM"/>
</dbReference>
<evidence type="ECO:0000256" key="1">
    <source>
        <dbReference type="ARBA" id="ARBA00003616"/>
    </source>
</evidence>
<dbReference type="GO" id="GO:0005737">
    <property type="term" value="C:cytoplasm"/>
    <property type="evidence" value="ECO:0007669"/>
    <property type="project" value="InterPro"/>
</dbReference>
<evidence type="ECO:0000256" key="11">
    <source>
        <dbReference type="ARBA" id="ARBA00032722"/>
    </source>
</evidence>
<comment type="catalytic activity">
    <reaction evidence="12">
        <text>(S)-dihydroorotate + NAD(+) = orotate + NADH + H(+)</text>
        <dbReference type="Rhea" id="RHEA:13513"/>
        <dbReference type="ChEBI" id="CHEBI:15378"/>
        <dbReference type="ChEBI" id="CHEBI:30839"/>
        <dbReference type="ChEBI" id="CHEBI:30864"/>
        <dbReference type="ChEBI" id="CHEBI:57540"/>
        <dbReference type="ChEBI" id="CHEBI:57945"/>
        <dbReference type="EC" id="1.3.1.14"/>
    </reaction>
</comment>
<dbReference type="SUPFAM" id="SSF51395">
    <property type="entry name" value="FMN-linked oxidoreductases"/>
    <property type="match status" value="1"/>
</dbReference>
<evidence type="ECO:0000256" key="4">
    <source>
        <dbReference type="ARBA" id="ARBA00011669"/>
    </source>
</evidence>
<dbReference type="NCBIfam" id="NF006183">
    <property type="entry name" value="PRK08318.1"/>
    <property type="match status" value="1"/>
</dbReference>
<evidence type="ECO:0000256" key="2">
    <source>
        <dbReference type="ARBA" id="ARBA00004715"/>
    </source>
</evidence>
<comment type="caution">
    <text evidence="14">The sequence shown here is derived from an EMBL/GenBank/DDBJ whole genome shotgun (WGS) entry which is preliminary data.</text>
</comment>
<comment type="subunit">
    <text evidence="4">Heterotetramer of 2 PyrK and 2 PyrD type B subunits.</text>
</comment>
<evidence type="ECO:0000256" key="10">
    <source>
        <dbReference type="ARBA" id="ARBA00032046"/>
    </source>
</evidence>
<dbReference type="FunFam" id="3.20.20.70:FF:000027">
    <property type="entry name" value="Dihydropyrimidine dehydrogenase [NADP(+)]"/>
    <property type="match status" value="1"/>
</dbReference>
<evidence type="ECO:0000259" key="13">
    <source>
        <dbReference type="PROSITE" id="PS51379"/>
    </source>
</evidence>
<dbReference type="Gene3D" id="3.20.20.70">
    <property type="entry name" value="Aldolase class I"/>
    <property type="match status" value="1"/>
</dbReference>
<feature type="domain" description="4Fe-4S ferredoxin-type" evidence="13">
    <location>
        <begin position="372"/>
        <end position="401"/>
    </location>
</feature>
<dbReference type="InterPro" id="IPR017900">
    <property type="entry name" value="4Fe4S_Fe_S_CS"/>
</dbReference>